<dbReference type="Pfam" id="PF10671">
    <property type="entry name" value="TcpQ"/>
    <property type="match status" value="1"/>
</dbReference>
<evidence type="ECO:0000256" key="1">
    <source>
        <dbReference type="ARBA" id="ARBA00006135"/>
    </source>
</evidence>
<feature type="region of interest" description="Disordered" evidence="3">
    <location>
        <begin position="123"/>
        <end position="142"/>
    </location>
</feature>
<reference evidence="7 8" key="1">
    <citation type="submission" date="2018-02" db="EMBL/GenBank/DDBJ databases">
        <title>Draft Genome of Achromobacter spanius stain 6.</title>
        <authorList>
            <person name="Gunasekera T.S."/>
            <person name="Radwan O."/>
            <person name="Ruiz O.N."/>
        </authorList>
    </citation>
    <scope>NUCLEOTIDE SEQUENCE [LARGE SCALE GENOMIC DNA]</scope>
    <source>
        <strain evidence="7 8">6</strain>
    </source>
</reference>
<dbReference type="RefSeq" id="WP_100854038.1">
    <property type="nucleotide sequence ID" value="NZ_CADIJT010000003.1"/>
</dbReference>
<dbReference type="Pfam" id="PF03524">
    <property type="entry name" value="CagX"/>
    <property type="match status" value="1"/>
</dbReference>
<evidence type="ECO:0000256" key="3">
    <source>
        <dbReference type="SAM" id="MobiDB-lite"/>
    </source>
</evidence>
<protein>
    <submittedName>
        <fullName evidence="7">Conjugal transfer protein TrbG</fullName>
    </submittedName>
    <submittedName>
        <fullName evidence="6">TcpQ domain-containing protein</fullName>
    </submittedName>
</protein>
<feature type="signal peptide" evidence="4">
    <location>
        <begin position="1"/>
        <end position="23"/>
    </location>
</feature>
<proteinExistence type="inferred from homology"/>
<evidence type="ECO:0000256" key="4">
    <source>
        <dbReference type="SAM" id="SignalP"/>
    </source>
</evidence>
<dbReference type="Gene3D" id="3.55.50.70">
    <property type="match status" value="1"/>
</dbReference>
<evidence type="ECO:0000259" key="5">
    <source>
        <dbReference type="Pfam" id="PF10671"/>
    </source>
</evidence>
<dbReference type="Proteomes" id="UP001161094">
    <property type="component" value="Unassembled WGS sequence"/>
</dbReference>
<dbReference type="CDD" id="cd06911">
    <property type="entry name" value="VirB9_CagX_TrbG"/>
    <property type="match status" value="1"/>
</dbReference>
<feature type="chain" id="PRO_5040676259" evidence="4">
    <location>
        <begin position="24"/>
        <end position="332"/>
    </location>
</feature>
<feature type="region of interest" description="Disordered" evidence="3">
    <location>
        <begin position="204"/>
        <end position="225"/>
    </location>
</feature>
<dbReference type="AlphaFoldDB" id="A0A2K8S0C1"/>
<dbReference type="KEGG" id="asw:CVS48_08395"/>
<reference evidence="6" key="2">
    <citation type="submission" date="2022-09" db="EMBL/GenBank/DDBJ databases">
        <title>Intensive care unit water sources are persistently colonized with multi-drug resistant bacteria and are the site of extensive horizontal gene transfer of antibiotic resistance genes.</title>
        <authorList>
            <person name="Diorio-Toth L."/>
        </authorList>
    </citation>
    <scope>NUCLEOTIDE SEQUENCE</scope>
    <source>
        <strain evidence="6">GD03843</strain>
    </source>
</reference>
<dbReference type="InterPro" id="IPR033645">
    <property type="entry name" value="VirB9/CagX/TrbG_C"/>
</dbReference>
<evidence type="ECO:0000313" key="6">
    <source>
        <dbReference type="EMBL" id="MDH0735480.1"/>
    </source>
</evidence>
<feature type="compositionally biased region" description="Polar residues" evidence="3">
    <location>
        <begin position="126"/>
        <end position="142"/>
    </location>
</feature>
<evidence type="ECO:0000256" key="2">
    <source>
        <dbReference type="ARBA" id="ARBA00022729"/>
    </source>
</evidence>
<comment type="similarity">
    <text evidence="1">Belongs to the TrbG/VirB9 family.</text>
</comment>
<dbReference type="EMBL" id="PREU01000002">
    <property type="protein sequence ID" value="PPA77592.1"/>
    <property type="molecule type" value="Genomic_DNA"/>
</dbReference>
<dbReference type="EMBL" id="JAOCDZ010000003">
    <property type="protein sequence ID" value="MDH0735480.1"/>
    <property type="molecule type" value="Genomic_DNA"/>
</dbReference>
<dbReference type="OrthoDB" id="5357875at2"/>
<comment type="caution">
    <text evidence="7">The sequence shown here is derived from an EMBL/GenBank/DDBJ whole genome shotgun (WGS) entry which is preliminary data.</text>
</comment>
<dbReference type="GeneID" id="92905948"/>
<evidence type="ECO:0000313" key="8">
    <source>
        <dbReference type="Proteomes" id="UP000239990"/>
    </source>
</evidence>
<keyword evidence="2 4" id="KW-0732">Signal</keyword>
<sequence>MEHRLSSLFAGVCLALLAPISVAAQPEFAVARPAFYEFNWKQSGDSGISPVQVFDNGQRVYLQFAPGTEIPAIFADAPGGRILLAWEAQSPYIVIPHMEARLAFRLGRREALAWRAGLPPEGSYTGMATPSRQTGSASTPATREQLAFRRTAADAAAGPDPSYKPIVVTAPPVQAAVQPLTPSVPDGASLAAFMGVAIGGSAPEVAPGRSSNPAETEPVDTKGGGPVVATVDVSSTDVPITGNAVGPAPVQEWHADVGKTVQQTLDEWAQTAGWQSVKWQPDFDYAIEAPATFRGEFWDAANDLLSAYDVAKRKFRGLAYRDNKVLEVWEKK</sequence>
<dbReference type="Gene3D" id="2.60.40.2500">
    <property type="match status" value="1"/>
</dbReference>
<dbReference type="InterPro" id="IPR018927">
    <property type="entry name" value="Pilus_synth_Q_C"/>
</dbReference>
<dbReference type="Proteomes" id="UP000239990">
    <property type="component" value="Unassembled WGS sequence"/>
</dbReference>
<gene>
    <name evidence="7" type="ORF">C4E15_06150</name>
    <name evidence="6" type="ORF">N5D93_06645</name>
</gene>
<dbReference type="InterPro" id="IPR010258">
    <property type="entry name" value="Conjugal_tfr_TrbG/VirB9/CagX"/>
</dbReference>
<name>A0A2K8S0C1_9BURK</name>
<evidence type="ECO:0000313" key="7">
    <source>
        <dbReference type="EMBL" id="PPA77592.1"/>
    </source>
</evidence>
<organism evidence="7 8">
    <name type="scientific">Achromobacter spanius</name>
    <dbReference type="NCBI Taxonomy" id="217203"/>
    <lineage>
        <taxon>Bacteria</taxon>
        <taxon>Pseudomonadati</taxon>
        <taxon>Pseudomonadota</taxon>
        <taxon>Betaproteobacteria</taxon>
        <taxon>Burkholderiales</taxon>
        <taxon>Alcaligenaceae</taxon>
        <taxon>Achromobacter</taxon>
    </lineage>
</organism>
<dbReference type="InterPro" id="IPR038161">
    <property type="entry name" value="VirB9/CagX/TrbG_C_sf"/>
</dbReference>
<feature type="domain" description="Toxin co-regulated pilus biosynthesis protein Q C-terminal" evidence="5">
    <location>
        <begin position="251"/>
        <end position="330"/>
    </location>
</feature>
<accession>A0A2K8S0C1</accession>